<reference evidence="2" key="1">
    <citation type="submission" date="2012-11" db="EMBL/GenBank/DDBJ databases">
        <title>The Vampirome: Transcriptome and Proteome Analysis of the Submandibular and Accessory Glands of the Vampire Bat and Vector of Human Rabies, Desmodus rotundus.</title>
        <authorList>
            <person name="Francischetti I.M.B."/>
            <person name="Assumpcao T.C.F."/>
            <person name="Ma D."/>
            <person name="Vicente E.C."/>
            <person name="Ribeiro J.M.C."/>
        </authorList>
    </citation>
    <scope>NUCLEOTIDE SEQUENCE</scope>
    <source>
        <tissue evidence="2">Salivary gland</tissue>
    </source>
</reference>
<dbReference type="EMBL" id="GABZ01008766">
    <property type="protein sequence ID" value="JAA44759.1"/>
    <property type="molecule type" value="mRNA"/>
</dbReference>
<name>K9IXT2_DESRO</name>
<keyword evidence="1" id="KW-1133">Transmembrane helix</keyword>
<dbReference type="AlphaFoldDB" id="K9IXT2"/>
<feature type="transmembrane region" description="Helical" evidence="1">
    <location>
        <begin position="26"/>
        <end position="48"/>
    </location>
</feature>
<protein>
    <submittedName>
        <fullName evidence="2">Uncharacterized protein</fullName>
    </submittedName>
</protein>
<organism evidence="2">
    <name type="scientific">Desmodus rotundus</name>
    <name type="common">Vampire bat</name>
    <dbReference type="NCBI Taxonomy" id="9430"/>
    <lineage>
        <taxon>Eukaryota</taxon>
        <taxon>Metazoa</taxon>
        <taxon>Chordata</taxon>
        <taxon>Craniata</taxon>
        <taxon>Vertebrata</taxon>
        <taxon>Euteleostomi</taxon>
        <taxon>Mammalia</taxon>
        <taxon>Eutheria</taxon>
        <taxon>Laurasiatheria</taxon>
        <taxon>Chiroptera</taxon>
        <taxon>Yangochiroptera</taxon>
        <taxon>Phyllostomidae</taxon>
        <taxon>Desmodontinae</taxon>
        <taxon>Desmodus</taxon>
    </lineage>
</organism>
<accession>K9IXT2</accession>
<sequence length="72" mass="8905">MRLSIFQILYWPLDFSFVECQFKSFAHLFIGQFFFSFWFVGILCISWMLVDGYTCYKYLPFFGFFSFYSVFW</sequence>
<evidence type="ECO:0000313" key="2">
    <source>
        <dbReference type="EMBL" id="JAA44759.1"/>
    </source>
</evidence>
<keyword evidence="1" id="KW-0812">Transmembrane</keyword>
<evidence type="ECO:0000256" key="1">
    <source>
        <dbReference type="SAM" id="Phobius"/>
    </source>
</evidence>
<proteinExistence type="evidence at transcript level"/>
<keyword evidence="1" id="KW-0472">Membrane</keyword>